<evidence type="ECO:0000313" key="9">
    <source>
        <dbReference type="EMBL" id="KAA0047480.1"/>
    </source>
</evidence>
<dbReference type="AlphaFoldDB" id="A0A5A7TWE9"/>
<gene>
    <name evidence="10" type="ORF">E5676_scaffold313G00020</name>
    <name evidence="9" type="ORF">E6C27_scaffold498G00970</name>
</gene>
<proteinExistence type="predicted"/>
<evidence type="ECO:0000313" key="10">
    <source>
        <dbReference type="EMBL" id="TYK26446.1"/>
    </source>
</evidence>
<evidence type="ECO:0000259" key="7">
    <source>
        <dbReference type="Pfam" id="PF17917"/>
    </source>
</evidence>
<evidence type="ECO:0000256" key="6">
    <source>
        <dbReference type="ARBA" id="ARBA00022918"/>
    </source>
</evidence>
<dbReference type="InterPro" id="IPR041373">
    <property type="entry name" value="RT_RNaseH"/>
</dbReference>
<dbReference type="InterPro" id="IPR041588">
    <property type="entry name" value="Integrase_H2C2"/>
</dbReference>
<keyword evidence="1" id="KW-0808">Transferase</keyword>
<evidence type="ECO:0000313" key="11">
    <source>
        <dbReference type="Proteomes" id="UP000321393"/>
    </source>
</evidence>
<evidence type="ECO:0000256" key="5">
    <source>
        <dbReference type="ARBA" id="ARBA00022801"/>
    </source>
</evidence>
<dbReference type="PANTHER" id="PTHR37984">
    <property type="entry name" value="PROTEIN CBG26694"/>
    <property type="match status" value="1"/>
</dbReference>
<sequence>MRDRARPVYERELMVVVLAVKRWRPYFLGAKFLVKTNQRSLKFLLEQRVIQPQYKKWIEKLLGYSFEVIYKLGLENKVTDALSRKPPDVQLCGISVPVIINLKTIKEEMENDLKLQKVIVELNELREQEDGKFSIQNGMLKYKNRLVLSKNSTLIPFVLNTYHDSVVGVHSGFLRTFKRLASELYWEGMKVDVKKHLVDRLSKYGHFLPLKHPYTAKAVTELFVKEIVRLHGFPTSIASDRALGVTPFQVVYGRKTPFLLSYGDGEITNSTLDEQLRVRDIALGALQEHLCLAQDQMKKYVDCKRRDVEY</sequence>
<protein>
    <submittedName>
        <fullName evidence="9">Transposon Tf2-1 polyprotein isoform X1</fullName>
    </submittedName>
</protein>
<feature type="domain" description="Integrase zinc-binding" evidence="8">
    <location>
        <begin position="153"/>
        <end position="196"/>
    </location>
</feature>
<dbReference type="PANTHER" id="PTHR37984:SF5">
    <property type="entry name" value="PROTEIN NYNRIN-LIKE"/>
    <property type="match status" value="1"/>
</dbReference>
<dbReference type="Proteomes" id="UP000321393">
    <property type="component" value="Unassembled WGS sequence"/>
</dbReference>
<dbReference type="GO" id="GO:0016787">
    <property type="term" value="F:hydrolase activity"/>
    <property type="evidence" value="ECO:0007669"/>
    <property type="project" value="UniProtKB-KW"/>
</dbReference>
<evidence type="ECO:0000313" key="12">
    <source>
        <dbReference type="Proteomes" id="UP000321947"/>
    </source>
</evidence>
<keyword evidence="3" id="KW-0540">Nuclease</keyword>
<keyword evidence="4" id="KW-0255">Endonuclease</keyword>
<comment type="caution">
    <text evidence="9">The sequence shown here is derived from an EMBL/GenBank/DDBJ whole genome shotgun (WGS) entry which is preliminary data.</text>
</comment>
<keyword evidence="2" id="KW-0548">Nucleotidyltransferase</keyword>
<dbReference type="GO" id="GO:0004519">
    <property type="term" value="F:endonuclease activity"/>
    <property type="evidence" value="ECO:0007669"/>
    <property type="project" value="UniProtKB-KW"/>
</dbReference>
<dbReference type="InterPro" id="IPR043502">
    <property type="entry name" value="DNA/RNA_pol_sf"/>
</dbReference>
<organism evidence="9 11">
    <name type="scientific">Cucumis melo var. makuwa</name>
    <name type="common">Oriental melon</name>
    <dbReference type="NCBI Taxonomy" id="1194695"/>
    <lineage>
        <taxon>Eukaryota</taxon>
        <taxon>Viridiplantae</taxon>
        <taxon>Streptophyta</taxon>
        <taxon>Embryophyta</taxon>
        <taxon>Tracheophyta</taxon>
        <taxon>Spermatophyta</taxon>
        <taxon>Magnoliopsida</taxon>
        <taxon>eudicotyledons</taxon>
        <taxon>Gunneridae</taxon>
        <taxon>Pentapetalae</taxon>
        <taxon>rosids</taxon>
        <taxon>fabids</taxon>
        <taxon>Cucurbitales</taxon>
        <taxon>Cucurbitaceae</taxon>
        <taxon>Benincaseae</taxon>
        <taxon>Cucumis</taxon>
    </lineage>
</organism>
<dbReference type="Pfam" id="PF17921">
    <property type="entry name" value="Integrase_H2C2"/>
    <property type="match status" value="1"/>
</dbReference>
<feature type="domain" description="Reverse transcriptase RNase H-like" evidence="7">
    <location>
        <begin position="7"/>
        <end position="64"/>
    </location>
</feature>
<dbReference type="EMBL" id="SSTE01013200">
    <property type="protein sequence ID" value="KAA0047480.1"/>
    <property type="molecule type" value="Genomic_DNA"/>
</dbReference>
<evidence type="ECO:0000256" key="1">
    <source>
        <dbReference type="ARBA" id="ARBA00022679"/>
    </source>
</evidence>
<evidence type="ECO:0000259" key="8">
    <source>
        <dbReference type="Pfam" id="PF17921"/>
    </source>
</evidence>
<dbReference type="InterPro" id="IPR012337">
    <property type="entry name" value="RNaseH-like_sf"/>
</dbReference>
<evidence type="ECO:0000256" key="4">
    <source>
        <dbReference type="ARBA" id="ARBA00022759"/>
    </source>
</evidence>
<dbReference type="GO" id="GO:0003964">
    <property type="term" value="F:RNA-directed DNA polymerase activity"/>
    <property type="evidence" value="ECO:0007669"/>
    <property type="project" value="UniProtKB-KW"/>
</dbReference>
<dbReference type="Proteomes" id="UP000321947">
    <property type="component" value="Unassembled WGS sequence"/>
</dbReference>
<dbReference type="EMBL" id="SSTD01003373">
    <property type="protein sequence ID" value="TYK26446.1"/>
    <property type="molecule type" value="Genomic_DNA"/>
</dbReference>
<dbReference type="SUPFAM" id="SSF53098">
    <property type="entry name" value="Ribonuclease H-like"/>
    <property type="match status" value="1"/>
</dbReference>
<dbReference type="CDD" id="cd09274">
    <property type="entry name" value="RNase_HI_RT_Ty3"/>
    <property type="match status" value="1"/>
</dbReference>
<dbReference type="Pfam" id="PF17917">
    <property type="entry name" value="RT_RNaseH"/>
    <property type="match status" value="1"/>
</dbReference>
<keyword evidence="5" id="KW-0378">Hydrolase</keyword>
<dbReference type="InterPro" id="IPR050951">
    <property type="entry name" value="Retrovirus_Pol_polyprotein"/>
</dbReference>
<name>A0A5A7TWE9_CUCMM</name>
<evidence type="ECO:0000256" key="3">
    <source>
        <dbReference type="ARBA" id="ARBA00022722"/>
    </source>
</evidence>
<dbReference type="Gene3D" id="1.10.340.70">
    <property type="match status" value="1"/>
</dbReference>
<evidence type="ECO:0000256" key="2">
    <source>
        <dbReference type="ARBA" id="ARBA00022695"/>
    </source>
</evidence>
<accession>A0A5A7TWE9</accession>
<keyword evidence="6" id="KW-0695">RNA-directed DNA polymerase</keyword>
<dbReference type="OrthoDB" id="2013610at2759"/>
<reference evidence="11 12" key="1">
    <citation type="submission" date="2019-08" db="EMBL/GenBank/DDBJ databases">
        <title>Draft genome sequences of two oriental melons (Cucumis melo L. var makuwa).</title>
        <authorList>
            <person name="Kwon S.-Y."/>
        </authorList>
    </citation>
    <scope>NUCLEOTIDE SEQUENCE [LARGE SCALE GENOMIC DNA]</scope>
    <source>
        <strain evidence="12">cv. Chang Bougi</strain>
        <strain evidence="11">cv. SW 3</strain>
        <tissue evidence="9">Leaf</tissue>
    </source>
</reference>
<dbReference type="SUPFAM" id="SSF56672">
    <property type="entry name" value="DNA/RNA polymerases"/>
    <property type="match status" value="1"/>
</dbReference>